<evidence type="ECO:0000313" key="3">
    <source>
        <dbReference type="Proteomes" id="UP000064967"/>
    </source>
</evidence>
<dbReference type="KEGG" id="llu:AKJ09_03565"/>
<dbReference type="Proteomes" id="UP000064967">
    <property type="component" value="Chromosome"/>
</dbReference>
<dbReference type="EMBL" id="CP012333">
    <property type="protein sequence ID" value="AKU96901.1"/>
    <property type="molecule type" value="Genomic_DNA"/>
</dbReference>
<dbReference type="STRING" id="1391654.AKJ09_03565"/>
<accession>A0A0K1PU61</accession>
<feature type="region of interest" description="Disordered" evidence="1">
    <location>
        <begin position="213"/>
        <end position="244"/>
    </location>
</feature>
<protein>
    <submittedName>
        <fullName evidence="2">PE family protein</fullName>
    </submittedName>
</protein>
<feature type="region of interest" description="Disordered" evidence="1">
    <location>
        <begin position="1"/>
        <end position="82"/>
    </location>
</feature>
<evidence type="ECO:0000313" key="2">
    <source>
        <dbReference type="EMBL" id="AKU96901.1"/>
    </source>
</evidence>
<reference evidence="2 3" key="1">
    <citation type="submission" date="2015-08" db="EMBL/GenBank/DDBJ databases">
        <authorList>
            <person name="Babu N.S."/>
            <person name="Beckwith C.J."/>
            <person name="Beseler K.G."/>
            <person name="Brison A."/>
            <person name="Carone J.V."/>
            <person name="Caskin T.P."/>
            <person name="Diamond M."/>
            <person name="Durham M.E."/>
            <person name="Foxe J.M."/>
            <person name="Go M."/>
            <person name="Henderson B.A."/>
            <person name="Jones I.B."/>
            <person name="McGettigan J.A."/>
            <person name="Micheletti S.J."/>
            <person name="Nasrallah M.E."/>
            <person name="Ortiz D."/>
            <person name="Piller C.R."/>
            <person name="Privatt S.R."/>
            <person name="Schneider S.L."/>
            <person name="Sharp S."/>
            <person name="Smith T.C."/>
            <person name="Stanton J.D."/>
            <person name="Ullery H.E."/>
            <person name="Wilson R.J."/>
            <person name="Serrano M.G."/>
            <person name="Buck G."/>
            <person name="Lee V."/>
            <person name="Wang Y."/>
            <person name="Carvalho R."/>
            <person name="Voegtly L."/>
            <person name="Shi R."/>
            <person name="Duckworth R."/>
            <person name="Johnson A."/>
            <person name="Loviza R."/>
            <person name="Walstead R."/>
            <person name="Shah Z."/>
            <person name="Kiflezghi M."/>
            <person name="Wade K."/>
            <person name="Ball S.L."/>
            <person name="Bradley K.W."/>
            <person name="Asai D.J."/>
            <person name="Bowman C.A."/>
            <person name="Russell D.A."/>
            <person name="Pope W.H."/>
            <person name="Jacobs-Sera D."/>
            <person name="Hendrix R.W."/>
            <person name="Hatfull G.F."/>
        </authorList>
    </citation>
    <scope>NUCLEOTIDE SEQUENCE [LARGE SCALE GENOMIC DNA]</scope>
    <source>
        <strain evidence="2 3">DSM 27648</strain>
    </source>
</reference>
<dbReference type="PATRIC" id="fig|1391654.3.peg.3609"/>
<feature type="compositionally biased region" description="Basic and acidic residues" evidence="1">
    <location>
        <begin position="234"/>
        <end position="244"/>
    </location>
</feature>
<organism evidence="2 3">
    <name type="scientific">Labilithrix luteola</name>
    <dbReference type="NCBI Taxonomy" id="1391654"/>
    <lineage>
        <taxon>Bacteria</taxon>
        <taxon>Pseudomonadati</taxon>
        <taxon>Myxococcota</taxon>
        <taxon>Polyangia</taxon>
        <taxon>Polyangiales</taxon>
        <taxon>Labilitrichaceae</taxon>
        <taxon>Labilithrix</taxon>
    </lineage>
</organism>
<dbReference type="AlphaFoldDB" id="A0A0K1PU61"/>
<gene>
    <name evidence="2" type="ORF">AKJ09_03565</name>
</gene>
<feature type="compositionally biased region" description="Polar residues" evidence="1">
    <location>
        <begin position="1"/>
        <end position="12"/>
    </location>
</feature>
<keyword evidence="3" id="KW-1185">Reference proteome</keyword>
<name>A0A0K1PU61_9BACT</name>
<feature type="compositionally biased region" description="Gly residues" evidence="1">
    <location>
        <begin position="15"/>
        <end position="24"/>
    </location>
</feature>
<dbReference type="RefSeq" id="WP_146648124.1">
    <property type="nucleotide sequence ID" value="NZ_CP012333.1"/>
</dbReference>
<proteinExistence type="predicted"/>
<sequence length="244" mass="22219">MLTYLDTDTNTDGLAGAGPGGAGGTSNAHPQDGAAGADGKKGSNGSELSYVLTEDGVTVGNGTKGSDGEPGKGGGGDVGVEASLPNLTAGRVRGFGGGGGGAGGCPGLAGGAGGGGGASIALAAYLSPVRIDASQIVTSTGGKGGQGTTPSAPTLGGIGGIVSGGFTNRGGHGGAGGHGGISGHGAGGPSFGIGWVGTEPVVTDTTYQLGVGGAGAPAKTQGGATIPASPNGESAEKKLLVVPA</sequence>
<evidence type="ECO:0000256" key="1">
    <source>
        <dbReference type="SAM" id="MobiDB-lite"/>
    </source>
</evidence>